<organism evidence="2 3">
    <name type="scientific">Clunio marinus</name>
    <dbReference type="NCBI Taxonomy" id="568069"/>
    <lineage>
        <taxon>Eukaryota</taxon>
        <taxon>Metazoa</taxon>
        <taxon>Ecdysozoa</taxon>
        <taxon>Arthropoda</taxon>
        <taxon>Hexapoda</taxon>
        <taxon>Insecta</taxon>
        <taxon>Pterygota</taxon>
        <taxon>Neoptera</taxon>
        <taxon>Endopterygota</taxon>
        <taxon>Diptera</taxon>
        <taxon>Nematocera</taxon>
        <taxon>Chironomoidea</taxon>
        <taxon>Chironomidae</taxon>
        <taxon>Clunio</taxon>
    </lineage>
</organism>
<accession>A0A1J1HJV8</accession>
<feature type="region of interest" description="Disordered" evidence="1">
    <location>
        <begin position="657"/>
        <end position="705"/>
    </location>
</feature>
<dbReference type="EMBL" id="CVRI01000006">
    <property type="protein sequence ID" value="CRK88203.1"/>
    <property type="molecule type" value="Genomic_DNA"/>
</dbReference>
<keyword evidence="3" id="KW-1185">Reference proteome</keyword>
<name>A0A1J1HJV8_9DIPT</name>
<evidence type="ECO:0000313" key="2">
    <source>
        <dbReference type="EMBL" id="CRK88203.1"/>
    </source>
</evidence>
<feature type="compositionally biased region" description="Polar residues" evidence="1">
    <location>
        <begin position="410"/>
        <end position="425"/>
    </location>
</feature>
<protein>
    <submittedName>
        <fullName evidence="2">CLUMA_CG001984, isoform A</fullName>
    </submittedName>
</protein>
<evidence type="ECO:0000256" key="1">
    <source>
        <dbReference type="SAM" id="MobiDB-lite"/>
    </source>
</evidence>
<gene>
    <name evidence="2" type="ORF">CLUMA_CG001984</name>
</gene>
<reference evidence="2 3" key="1">
    <citation type="submission" date="2015-04" db="EMBL/GenBank/DDBJ databases">
        <authorList>
            <person name="Syromyatnikov M.Y."/>
            <person name="Popov V.N."/>
        </authorList>
    </citation>
    <scope>NUCLEOTIDE SEQUENCE [LARGE SCALE GENOMIC DNA]</scope>
</reference>
<proteinExistence type="predicted"/>
<feature type="compositionally biased region" description="Low complexity" evidence="1">
    <location>
        <begin position="917"/>
        <end position="927"/>
    </location>
</feature>
<dbReference type="OrthoDB" id="7791493at2759"/>
<feature type="compositionally biased region" description="Basic and acidic residues" evidence="1">
    <location>
        <begin position="128"/>
        <end position="138"/>
    </location>
</feature>
<feature type="region of interest" description="Disordered" evidence="1">
    <location>
        <begin position="410"/>
        <end position="429"/>
    </location>
</feature>
<feature type="compositionally biased region" description="Polar residues" evidence="1">
    <location>
        <begin position="1"/>
        <end position="18"/>
    </location>
</feature>
<feature type="region of interest" description="Disordered" evidence="1">
    <location>
        <begin position="1"/>
        <end position="38"/>
    </location>
</feature>
<dbReference type="AlphaFoldDB" id="A0A1J1HJV8"/>
<feature type="region of interest" description="Disordered" evidence="1">
    <location>
        <begin position="900"/>
        <end position="934"/>
    </location>
</feature>
<evidence type="ECO:0000313" key="3">
    <source>
        <dbReference type="Proteomes" id="UP000183832"/>
    </source>
</evidence>
<feature type="compositionally biased region" description="Basic and acidic residues" evidence="1">
    <location>
        <begin position="25"/>
        <end position="34"/>
    </location>
</feature>
<feature type="region of interest" description="Disordered" evidence="1">
    <location>
        <begin position="216"/>
        <end position="243"/>
    </location>
</feature>
<feature type="region of interest" description="Disordered" evidence="1">
    <location>
        <begin position="100"/>
        <end position="154"/>
    </location>
</feature>
<feature type="compositionally biased region" description="Basic and acidic residues" evidence="1">
    <location>
        <begin position="661"/>
        <end position="673"/>
    </location>
</feature>
<dbReference type="Proteomes" id="UP000183832">
    <property type="component" value="Unassembled WGS sequence"/>
</dbReference>
<sequence>MSCSVHSEKNIQQQSNETEVPAVLPEKENEKEGKTSTSDEIFLKGAALLKSLLSTPTVTLPVNEKMITTTEVNDETLSLKKILYQLDKDAKDNHQTEIGIANEQMTASQNETQNDDDDSRLIIDISDEEKGSGTETKTKGKSMPSLKTSNTTEKKYKKKFLRPVPLEPFVPIKPLPKHLTKTHQNPNVLPTSITYNLEPDARSNTESRVKIDILAPSNNQTEVPSSTERYSKSTNYQSPSKCSKMSSMDELQLISREIDKQMNKKTIEVLEIIKDCLSGLLEKNTFLTNLRDASDTSLSDLVSIARKLIKRHKFEANPNNKEFMRIKFLHFPTTSSDFVSYFDNLLPSLTKEKFINMIKFYEIIIKEMLNLNKTKILQYLIDFMVIRKNSQLDLLNYNFQISSAPNLKQPNSSLSKFQLPDSTQHPSERRPIRLADTSYNFIIRSDPIYLLAGSTFATNHRDVISCQMSSHIQMRSYERRPFDNNVLKGRRIGRRLMRSPSDDKISKEFMRVSFPMTPQSEPGTPLQQIQKMRPPTPIIVESETPPPSLPSEPPSPPQHRILKPQILSNTLITPANIEVENTSTNGVKDVPTTVPEEVQDISKIIPQTSNSPAKTLELRLEPDLTNSLQNGQITIQEIQTLNQNGTEIIPTSILKGTVQRKPNEEKSGEDGVKESTSSVEIKKFMPRGVSHDEQSNAPKLQKRRQSCHERIMMNETDEAATIAQNRPRMPQYQVAQRSPMRSPLKPTHQPLNYQYYQNQFERQLRKHGFDHRIENHQESSRPLELVSHIPPERYHQQEPHRQPDRQHYVNHLQPKPIRHTVEEKQPHQPQPQRMQPQRINPDQHHAMMAAAYHQLQTLHRDPTTLTSQQYAEHLKQLDNLKHIQPSAFQTYQRSLEQRPQPDYFNTQDNHQPPPHTSPIQYQISSSSSREDSPVSYDAIHKEQSLQRKLKYKGKSAKYVEPSLMAKPFYNPAHSTYYSEPYALTKGKVGTPTSPPANSIAFHQNEQQRSRSPVERNFLDAAAANSQHFHWMMAQNQAHGQSQLQRPIPRPPVPTFIDPKVNGASQLHPLNFQDQPTEFLRHYYANQKNY</sequence>
<feature type="compositionally biased region" description="Polar residues" evidence="1">
    <location>
        <begin position="103"/>
        <end position="112"/>
    </location>
</feature>